<dbReference type="InterPro" id="IPR003795">
    <property type="entry name" value="DUF192"/>
</dbReference>
<protein>
    <submittedName>
        <fullName evidence="3">Unannotated protein</fullName>
    </submittedName>
</protein>
<dbReference type="InterPro" id="IPR038695">
    <property type="entry name" value="Saro_0823-like_sf"/>
</dbReference>
<evidence type="ECO:0000313" key="5">
    <source>
        <dbReference type="EMBL" id="CAB4670765.1"/>
    </source>
</evidence>
<dbReference type="EMBL" id="CAEZTG010000020">
    <property type="protein sequence ID" value="CAB4558149.1"/>
    <property type="molecule type" value="Genomic_DNA"/>
</dbReference>
<dbReference type="AlphaFoldDB" id="A0A6J6F8Z4"/>
<gene>
    <name evidence="1" type="ORF">UFOPK1495_00260</name>
    <name evidence="2" type="ORF">UFOPK1603_00346</name>
    <name evidence="3" type="ORF">UFOPK1711_01205</name>
    <name evidence="4" type="ORF">UFOPK2143_00333</name>
    <name evidence="5" type="ORF">UFOPK2350_00335</name>
</gene>
<dbReference type="EMBL" id="CAEZVV010000010">
    <property type="protein sequence ID" value="CAB4637366.1"/>
    <property type="molecule type" value="Genomic_DNA"/>
</dbReference>
<dbReference type="EMBL" id="CAEZTR010000073">
    <property type="protein sequence ID" value="CAB4581188.1"/>
    <property type="molecule type" value="Genomic_DNA"/>
</dbReference>
<evidence type="ECO:0000313" key="4">
    <source>
        <dbReference type="EMBL" id="CAB4637366.1"/>
    </source>
</evidence>
<evidence type="ECO:0000313" key="2">
    <source>
        <dbReference type="EMBL" id="CAB4558149.1"/>
    </source>
</evidence>
<accession>A0A6J6F8Z4</accession>
<dbReference type="Pfam" id="PF02643">
    <property type="entry name" value="DUF192"/>
    <property type="match status" value="1"/>
</dbReference>
<evidence type="ECO:0000313" key="1">
    <source>
        <dbReference type="EMBL" id="CAB4542079.1"/>
    </source>
</evidence>
<sequence>MSSSESSGNWLVLDGRVLATVEIAETRRDHRRGLLGRDGIDGALLLTRAKSVHTFGMRFAIDVAHLDSEGVVLRLTTMKPHRLGAFILHSRSVIETEAGAFARWGVVKGDRLEIR</sequence>
<dbReference type="EMBL" id="CAEZSU010000017">
    <property type="protein sequence ID" value="CAB4542079.1"/>
    <property type="molecule type" value="Genomic_DNA"/>
</dbReference>
<proteinExistence type="predicted"/>
<reference evidence="3" key="1">
    <citation type="submission" date="2020-05" db="EMBL/GenBank/DDBJ databases">
        <authorList>
            <person name="Chiriac C."/>
            <person name="Salcher M."/>
            <person name="Ghai R."/>
            <person name="Kavagutti S V."/>
        </authorList>
    </citation>
    <scope>NUCLEOTIDE SEQUENCE</scope>
</reference>
<evidence type="ECO:0000313" key="3">
    <source>
        <dbReference type="EMBL" id="CAB4581188.1"/>
    </source>
</evidence>
<name>A0A6J6F8Z4_9ZZZZ</name>
<dbReference type="Gene3D" id="2.60.120.1140">
    <property type="entry name" value="Protein of unknown function DUF192"/>
    <property type="match status" value="1"/>
</dbReference>
<dbReference type="EMBL" id="CAEZXE010000017">
    <property type="protein sequence ID" value="CAB4670765.1"/>
    <property type="molecule type" value="Genomic_DNA"/>
</dbReference>
<organism evidence="3">
    <name type="scientific">freshwater metagenome</name>
    <dbReference type="NCBI Taxonomy" id="449393"/>
    <lineage>
        <taxon>unclassified sequences</taxon>
        <taxon>metagenomes</taxon>
        <taxon>ecological metagenomes</taxon>
    </lineage>
</organism>